<dbReference type="Proteomes" id="UP001057402">
    <property type="component" value="Chromosome 10"/>
</dbReference>
<evidence type="ECO:0000313" key="1">
    <source>
        <dbReference type="EMBL" id="KAI4321237.1"/>
    </source>
</evidence>
<reference evidence="2" key="1">
    <citation type="journal article" date="2023" name="Front. Plant Sci.">
        <title>Chromosomal-level genome assembly of Melastoma candidum provides insights into trichome evolution.</title>
        <authorList>
            <person name="Zhong Y."/>
            <person name="Wu W."/>
            <person name="Sun C."/>
            <person name="Zou P."/>
            <person name="Liu Y."/>
            <person name="Dai S."/>
            <person name="Zhou R."/>
        </authorList>
    </citation>
    <scope>NUCLEOTIDE SEQUENCE [LARGE SCALE GENOMIC DNA]</scope>
</reference>
<accession>A0ACB9MAK5</accession>
<evidence type="ECO:0000313" key="2">
    <source>
        <dbReference type="Proteomes" id="UP001057402"/>
    </source>
</evidence>
<gene>
    <name evidence="1" type="ORF">MLD38_034643</name>
</gene>
<proteinExistence type="predicted"/>
<organism evidence="1 2">
    <name type="scientific">Melastoma candidum</name>
    <dbReference type="NCBI Taxonomy" id="119954"/>
    <lineage>
        <taxon>Eukaryota</taxon>
        <taxon>Viridiplantae</taxon>
        <taxon>Streptophyta</taxon>
        <taxon>Embryophyta</taxon>
        <taxon>Tracheophyta</taxon>
        <taxon>Spermatophyta</taxon>
        <taxon>Magnoliopsida</taxon>
        <taxon>eudicotyledons</taxon>
        <taxon>Gunneridae</taxon>
        <taxon>Pentapetalae</taxon>
        <taxon>rosids</taxon>
        <taxon>malvids</taxon>
        <taxon>Myrtales</taxon>
        <taxon>Melastomataceae</taxon>
        <taxon>Melastomatoideae</taxon>
        <taxon>Melastomateae</taxon>
        <taxon>Melastoma</taxon>
    </lineage>
</organism>
<sequence>MTLPWWRIGGRSRPERSSADTPDSAVAVDVAVPIHFRCPISLDLMKDPVALCTGITYDRESIERWIDSGKSTCPVTKRELADTELIPNHAIRKMIQAWCVENRSHGIERIPTPRIPVMPYEVSEACRGIVAAAARGDGRRCGEVVARVRAWGKESERNRRCVRENGAGDALATAFECFSRGLVEKHAGFLGELLSLMTWVYPTCHDGWSRLGTASSRDCILRFLNSDDLTARRNAVLVLKEIVSSDYRHRESVASAEGMMDALVRIIKEQICPAATNASLLSIYNLIGSSETSSLTRSLELGLVHVALDLLVDSDKGTCERALAVLDLLCDSKEGRELAYSHALTMPILVKKILRVSNSATDLSISILWKLLIRKDDQDNGHDEDHRRKRTGLIEAIQIGGFQKMLVLLQVGCRDGIKDKVRELLKAMNLYKGEVDCIESSLDLKYIKRG</sequence>
<name>A0ACB9MAK5_9MYRT</name>
<keyword evidence="2" id="KW-1185">Reference proteome</keyword>
<dbReference type="EMBL" id="CM042889">
    <property type="protein sequence ID" value="KAI4321237.1"/>
    <property type="molecule type" value="Genomic_DNA"/>
</dbReference>
<comment type="caution">
    <text evidence="1">The sequence shown here is derived from an EMBL/GenBank/DDBJ whole genome shotgun (WGS) entry which is preliminary data.</text>
</comment>
<protein>
    <submittedName>
        <fullName evidence="1">Uncharacterized protein</fullName>
    </submittedName>
</protein>